<accession>X0Y033</accession>
<dbReference type="EMBL" id="BARS01058927">
    <property type="protein sequence ID" value="GAG42163.1"/>
    <property type="molecule type" value="Genomic_DNA"/>
</dbReference>
<organism evidence="2">
    <name type="scientific">marine sediment metagenome</name>
    <dbReference type="NCBI Taxonomy" id="412755"/>
    <lineage>
        <taxon>unclassified sequences</taxon>
        <taxon>metagenomes</taxon>
        <taxon>ecological metagenomes</taxon>
    </lineage>
</organism>
<reference evidence="2" key="1">
    <citation type="journal article" date="2014" name="Front. Microbiol.">
        <title>High frequency of phylogenetically diverse reductive dehalogenase-homologous genes in deep subseafloor sedimentary metagenomes.</title>
        <authorList>
            <person name="Kawai M."/>
            <person name="Futagami T."/>
            <person name="Toyoda A."/>
            <person name="Takaki Y."/>
            <person name="Nishi S."/>
            <person name="Hori S."/>
            <person name="Arai W."/>
            <person name="Tsubouchi T."/>
            <person name="Morono Y."/>
            <person name="Uchiyama I."/>
            <person name="Ito T."/>
            <person name="Fujiyama A."/>
            <person name="Inagaki F."/>
            <person name="Takami H."/>
        </authorList>
    </citation>
    <scope>NUCLEOTIDE SEQUENCE</scope>
    <source>
        <strain evidence="2">Expedition CK06-06</strain>
    </source>
</reference>
<feature type="transmembrane region" description="Helical" evidence="1">
    <location>
        <begin position="14"/>
        <end position="35"/>
    </location>
</feature>
<protein>
    <submittedName>
        <fullName evidence="2">Uncharacterized protein</fullName>
    </submittedName>
</protein>
<name>X0Y033_9ZZZZ</name>
<evidence type="ECO:0000313" key="2">
    <source>
        <dbReference type="EMBL" id="GAG42163.1"/>
    </source>
</evidence>
<keyword evidence="1" id="KW-0472">Membrane</keyword>
<proteinExistence type="predicted"/>
<feature type="non-terminal residue" evidence="2">
    <location>
        <position position="1"/>
    </location>
</feature>
<keyword evidence="1" id="KW-0812">Transmembrane</keyword>
<gene>
    <name evidence="2" type="ORF">S01H1_85661</name>
</gene>
<sequence>PAEMVDTGQGKRTAGIVLMGVGAAALIGSGVTFLIRNGAKSDVDSQCSAHTNCDPALKDTVDKGKLMSTLTTILFP</sequence>
<feature type="non-terminal residue" evidence="2">
    <location>
        <position position="76"/>
    </location>
</feature>
<evidence type="ECO:0000256" key="1">
    <source>
        <dbReference type="SAM" id="Phobius"/>
    </source>
</evidence>
<keyword evidence="1" id="KW-1133">Transmembrane helix</keyword>
<dbReference type="AlphaFoldDB" id="X0Y033"/>
<comment type="caution">
    <text evidence="2">The sequence shown here is derived from an EMBL/GenBank/DDBJ whole genome shotgun (WGS) entry which is preliminary data.</text>
</comment>